<evidence type="ECO:0000313" key="1">
    <source>
        <dbReference type="EMBL" id="KKS58907.1"/>
    </source>
</evidence>
<dbReference type="EMBL" id="LCDU01000035">
    <property type="protein sequence ID" value="KKS58907.1"/>
    <property type="molecule type" value="Genomic_DNA"/>
</dbReference>
<dbReference type="STRING" id="1619142.UV26_C0035G0006"/>
<evidence type="ECO:0000313" key="2">
    <source>
        <dbReference type="Proteomes" id="UP000034678"/>
    </source>
</evidence>
<reference evidence="1 2" key="1">
    <citation type="journal article" date="2015" name="Nature">
        <title>rRNA introns, odd ribosomes, and small enigmatic genomes across a large radiation of phyla.</title>
        <authorList>
            <person name="Brown C.T."/>
            <person name="Hug L.A."/>
            <person name="Thomas B.C."/>
            <person name="Sharon I."/>
            <person name="Castelle C.J."/>
            <person name="Singh A."/>
            <person name="Wilkins M.J."/>
            <person name="Williams K.H."/>
            <person name="Banfield J.F."/>
        </authorList>
    </citation>
    <scope>NUCLEOTIDE SEQUENCE [LARGE SCALE GENOMIC DNA]</scope>
</reference>
<accession>A0A0G1ACZ3</accession>
<dbReference type="Proteomes" id="UP000034678">
    <property type="component" value="Unassembled WGS sequence"/>
</dbReference>
<name>A0A0G1ACZ3_UNCKA</name>
<feature type="non-terminal residue" evidence="1">
    <location>
        <position position="45"/>
    </location>
</feature>
<organism evidence="1 2">
    <name type="scientific">candidate division WWE3 bacterium GW2011_GWF2_42_42</name>
    <dbReference type="NCBI Taxonomy" id="1619142"/>
    <lineage>
        <taxon>Bacteria</taxon>
        <taxon>Katanobacteria</taxon>
    </lineage>
</organism>
<gene>
    <name evidence="1" type="ORF">UV26_C0035G0006</name>
</gene>
<proteinExistence type="predicted"/>
<protein>
    <submittedName>
        <fullName evidence="1">Uncharacterized protein</fullName>
    </submittedName>
</protein>
<sequence length="45" mass="4890">MLNRIKKYTPYIILAVALIILLAVTNTEKPKEGTPPAGFTTTTGE</sequence>
<dbReference type="AlphaFoldDB" id="A0A0G1ACZ3"/>
<comment type="caution">
    <text evidence="1">The sequence shown here is derived from an EMBL/GenBank/DDBJ whole genome shotgun (WGS) entry which is preliminary data.</text>
</comment>